<sequence length="586" mass="66084">MLLNIKYNWACFTRGSHNLADFSIITGLNGTGKTMLLENLFQGPEPVLEILDSDEKQITNIKYIALASLIPSLDLSSTDQSAPHITKQKNPFTAICYYYKNHLKVGSVPIGFEKIALKLNKNVYQLTDDEIIQYYHLDDGIPNSDPFYLKIGEIVGYYSKMDHDNRFKHFQAKEYGEKIDFLDRKSFKENYGENPKYKLNEILKKCGLPYEIIISSQNLNQYHAVHFRHLQTKEIVGNIKMSSGEKVLVALALALFNIELGNSSTIDLLLLDEPDASLHPSMIKKLLYTIDEVFIKNGVKVIMTTHSPSTIALAPETAGVYLLEKEPTTITKLSPDEAISRLTVGIPTLSVRIENRRIVFVESKYDAKNLDYLFTKLKVTLGTEFSLNFIPSDITGDGSCEKVIDLLNKLKTAPSIYGVIDHDNTNKSQGNLLVLGEGNRNGIENYLLDPVVLGAYLTQERILSKSEVGLSDYETHLAIEGFDNNRLQSFSDRIVDIIFAYEVNKALLPTIKSCYANGHEITLPEWFAIVDDHELKEFVLKRFDKLNSLKNANKLSDDILSKTISDMPGLIPLDIINTMKKLIEPN</sequence>
<protein>
    <submittedName>
        <fullName evidence="2">AAA family ATPase</fullName>
    </submittedName>
</protein>
<gene>
    <name evidence="2" type="ORF">GJR95_24125</name>
</gene>
<reference evidence="2 3" key="1">
    <citation type="submission" date="2019-11" db="EMBL/GenBank/DDBJ databases">
        <title>Spirosoma endbachense sp. nov., isolated from a natural salt meadow.</title>
        <authorList>
            <person name="Rojas J."/>
            <person name="Ambika Manirajan B."/>
            <person name="Ratering S."/>
            <person name="Suarez C."/>
            <person name="Geissler-Plaum R."/>
            <person name="Schnell S."/>
        </authorList>
    </citation>
    <scope>NUCLEOTIDE SEQUENCE [LARGE SCALE GENOMIC DNA]</scope>
    <source>
        <strain evidence="2 3">I-24</strain>
    </source>
</reference>
<organism evidence="2 3">
    <name type="scientific">Spirosoma endbachense</name>
    <dbReference type="NCBI Taxonomy" id="2666025"/>
    <lineage>
        <taxon>Bacteria</taxon>
        <taxon>Pseudomonadati</taxon>
        <taxon>Bacteroidota</taxon>
        <taxon>Cytophagia</taxon>
        <taxon>Cytophagales</taxon>
        <taxon>Cytophagaceae</taxon>
        <taxon>Spirosoma</taxon>
    </lineage>
</organism>
<dbReference type="Gene3D" id="3.40.50.300">
    <property type="entry name" value="P-loop containing nucleotide triphosphate hydrolases"/>
    <property type="match status" value="1"/>
</dbReference>
<dbReference type="RefSeq" id="WP_162388316.1">
    <property type="nucleotide sequence ID" value="NZ_CP045997.1"/>
</dbReference>
<dbReference type="CDD" id="cd00267">
    <property type="entry name" value="ABC_ATPase"/>
    <property type="match status" value="1"/>
</dbReference>
<dbReference type="Proteomes" id="UP000464577">
    <property type="component" value="Chromosome"/>
</dbReference>
<evidence type="ECO:0000313" key="2">
    <source>
        <dbReference type="EMBL" id="QHV97903.1"/>
    </source>
</evidence>
<dbReference type="AlphaFoldDB" id="A0A6P1VXR1"/>
<evidence type="ECO:0000259" key="1">
    <source>
        <dbReference type="Pfam" id="PF13304"/>
    </source>
</evidence>
<dbReference type="GO" id="GO:0016887">
    <property type="term" value="F:ATP hydrolysis activity"/>
    <property type="evidence" value="ECO:0007669"/>
    <property type="project" value="InterPro"/>
</dbReference>
<dbReference type="KEGG" id="senf:GJR95_24125"/>
<dbReference type="PANTHER" id="PTHR43581:SF2">
    <property type="entry name" value="EXCINUCLEASE ATPASE SUBUNIT"/>
    <property type="match status" value="1"/>
</dbReference>
<dbReference type="EMBL" id="CP045997">
    <property type="protein sequence ID" value="QHV97903.1"/>
    <property type="molecule type" value="Genomic_DNA"/>
</dbReference>
<feature type="domain" description="ATPase AAA-type core" evidence="1">
    <location>
        <begin position="224"/>
        <end position="311"/>
    </location>
</feature>
<name>A0A6P1VXR1_9BACT</name>
<dbReference type="SUPFAM" id="SSF52540">
    <property type="entry name" value="P-loop containing nucleoside triphosphate hydrolases"/>
    <property type="match status" value="1"/>
</dbReference>
<keyword evidence="3" id="KW-1185">Reference proteome</keyword>
<dbReference type="Pfam" id="PF13304">
    <property type="entry name" value="AAA_21"/>
    <property type="match status" value="1"/>
</dbReference>
<dbReference type="GO" id="GO:0005524">
    <property type="term" value="F:ATP binding"/>
    <property type="evidence" value="ECO:0007669"/>
    <property type="project" value="InterPro"/>
</dbReference>
<dbReference type="InterPro" id="IPR027417">
    <property type="entry name" value="P-loop_NTPase"/>
</dbReference>
<dbReference type="PANTHER" id="PTHR43581">
    <property type="entry name" value="ATP/GTP PHOSPHATASE"/>
    <property type="match status" value="1"/>
</dbReference>
<dbReference type="InterPro" id="IPR051396">
    <property type="entry name" value="Bact_Antivir_Def_Nuclease"/>
</dbReference>
<dbReference type="InterPro" id="IPR003959">
    <property type="entry name" value="ATPase_AAA_core"/>
</dbReference>
<proteinExistence type="predicted"/>
<evidence type="ECO:0000313" key="3">
    <source>
        <dbReference type="Proteomes" id="UP000464577"/>
    </source>
</evidence>
<accession>A0A6P1VXR1</accession>